<evidence type="ECO:0000313" key="2">
    <source>
        <dbReference type="EMBL" id="KFK28053.1"/>
    </source>
</evidence>
<dbReference type="OMA" id="RNEMVCW"/>
<dbReference type="Proteomes" id="UP000029120">
    <property type="component" value="Chromosome 8"/>
</dbReference>
<dbReference type="PANTHER" id="PTHR31900:SF28">
    <property type="entry name" value="FBD DOMAIN-CONTAINING PROTEIN"/>
    <property type="match status" value="1"/>
</dbReference>
<dbReference type="Gramene" id="KFK28053">
    <property type="protein sequence ID" value="KFK28053"/>
    <property type="gene ID" value="AALP_AA8G465500"/>
</dbReference>
<dbReference type="PANTHER" id="PTHR31900">
    <property type="entry name" value="F-BOX/RNI SUPERFAMILY PROTEIN-RELATED"/>
    <property type="match status" value="1"/>
</dbReference>
<protein>
    <recommendedName>
        <fullName evidence="1">FBD domain-containing protein</fullName>
    </recommendedName>
</protein>
<organism evidence="2 3">
    <name type="scientific">Arabis alpina</name>
    <name type="common">Alpine rock-cress</name>
    <dbReference type="NCBI Taxonomy" id="50452"/>
    <lineage>
        <taxon>Eukaryota</taxon>
        <taxon>Viridiplantae</taxon>
        <taxon>Streptophyta</taxon>
        <taxon>Embryophyta</taxon>
        <taxon>Tracheophyta</taxon>
        <taxon>Spermatophyta</taxon>
        <taxon>Magnoliopsida</taxon>
        <taxon>eudicotyledons</taxon>
        <taxon>Gunneridae</taxon>
        <taxon>Pentapetalae</taxon>
        <taxon>rosids</taxon>
        <taxon>malvids</taxon>
        <taxon>Brassicales</taxon>
        <taxon>Brassicaceae</taxon>
        <taxon>Arabideae</taxon>
        <taxon>Arabis</taxon>
    </lineage>
</organism>
<sequence length="174" mass="19478">MPKLREAYLDVSFHGVSSLIESITSVKHLTLSSKVHVYGGGLVFNQLEHLKLCVGAHYASNLLVRLLEDSPNLRVLDLFKMDSRNGRMGCWNQPSTVPECIMSSLETFKWSGYLGTRQERDLAVYILRNACRLKTATISFDDRIVGTKPEMIKELSLSSSTASTTCQLVFDQGF</sequence>
<dbReference type="EMBL" id="CM002876">
    <property type="protein sequence ID" value="KFK28053.1"/>
    <property type="molecule type" value="Genomic_DNA"/>
</dbReference>
<dbReference type="InterPro" id="IPR050232">
    <property type="entry name" value="FBL13/AtMIF1-like"/>
</dbReference>
<dbReference type="InterPro" id="IPR006566">
    <property type="entry name" value="FBD"/>
</dbReference>
<feature type="domain" description="FBD" evidence="1">
    <location>
        <begin position="99"/>
        <end position="171"/>
    </location>
</feature>
<dbReference type="AlphaFoldDB" id="A0A087GDV1"/>
<keyword evidence="3" id="KW-1185">Reference proteome</keyword>
<dbReference type="OrthoDB" id="1110107at2759"/>
<proteinExistence type="predicted"/>
<evidence type="ECO:0000313" key="3">
    <source>
        <dbReference type="Proteomes" id="UP000029120"/>
    </source>
</evidence>
<dbReference type="SMART" id="SM00579">
    <property type="entry name" value="FBD"/>
    <property type="match status" value="1"/>
</dbReference>
<reference evidence="3" key="1">
    <citation type="journal article" date="2015" name="Nat. Plants">
        <title>Genome expansion of Arabis alpina linked with retrotransposition and reduced symmetric DNA methylation.</title>
        <authorList>
            <person name="Willing E.M."/>
            <person name="Rawat V."/>
            <person name="Mandakova T."/>
            <person name="Maumus F."/>
            <person name="James G.V."/>
            <person name="Nordstroem K.J."/>
            <person name="Becker C."/>
            <person name="Warthmann N."/>
            <person name="Chica C."/>
            <person name="Szarzynska B."/>
            <person name="Zytnicki M."/>
            <person name="Albani M.C."/>
            <person name="Kiefer C."/>
            <person name="Bergonzi S."/>
            <person name="Castaings L."/>
            <person name="Mateos J.L."/>
            <person name="Berns M.C."/>
            <person name="Bujdoso N."/>
            <person name="Piofczyk T."/>
            <person name="de Lorenzo L."/>
            <person name="Barrero-Sicilia C."/>
            <person name="Mateos I."/>
            <person name="Piednoel M."/>
            <person name="Hagmann J."/>
            <person name="Chen-Min-Tao R."/>
            <person name="Iglesias-Fernandez R."/>
            <person name="Schuster S.C."/>
            <person name="Alonso-Blanco C."/>
            <person name="Roudier F."/>
            <person name="Carbonero P."/>
            <person name="Paz-Ares J."/>
            <person name="Davis S.J."/>
            <person name="Pecinka A."/>
            <person name="Quesneville H."/>
            <person name="Colot V."/>
            <person name="Lysak M.A."/>
            <person name="Weigel D."/>
            <person name="Coupland G."/>
            <person name="Schneeberger K."/>
        </authorList>
    </citation>
    <scope>NUCLEOTIDE SEQUENCE [LARGE SCALE GENOMIC DNA]</scope>
    <source>
        <strain evidence="3">cv. Pajares</strain>
    </source>
</reference>
<dbReference type="Pfam" id="PF08387">
    <property type="entry name" value="FBD"/>
    <property type="match status" value="1"/>
</dbReference>
<gene>
    <name evidence="2" type="ordered locus">AALP_Aa8g465500</name>
</gene>
<accession>A0A087GDV1</accession>
<name>A0A087GDV1_ARAAL</name>
<evidence type="ECO:0000259" key="1">
    <source>
        <dbReference type="SMART" id="SM00579"/>
    </source>
</evidence>